<comment type="caution">
    <text evidence="2">The sequence shown here is derived from an EMBL/GenBank/DDBJ whole genome shotgun (WGS) entry which is preliminary data.</text>
</comment>
<organism evidence="2 3">
    <name type="scientific">Mucor circinelloides f. lusitanicus</name>
    <name type="common">Mucor racemosus var. lusitanicus</name>
    <dbReference type="NCBI Taxonomy" id="29924"/>
    <lineage>
        <taxon>Eukaryota</taxon>
        <taxon>Fungi</taxon>
        <taxon>Fungi incertae sedis</taxon>
        <taxon>Mucoromycota</taxon>
        <taxon>Mucoromycotina</taxon>
        <taxon>Mucoromycetes</taxon>
        <taxon>Mucorales</taxon>
        <taxon>Mucorineae</taxon>
        <taxon>Mucoraceae</taxon>
        <taxon>Mucor</taxon>
    </lineage>
</organism>
<evidence type="ECO:0000313" key="3">
    <source>
        <dbReference type="Proteomes" id="UP000469890"/>
    </source>
</evidence>
<gene>
    <name evidence="2" type="ORF">FB192DRAFT_1379965</name>
</gene>
<evidence type="ECO:0000256" key="1">
    <source>
        <dbReference type="SAM" id="SignalP"/>
    </source>
</evidence>
<evidence type="ECO:0000313" key="2">
    <source>
        <dbReference type="EMBL" id="KAF1802815.1"/>
    </source>
</evidence>
<feature type="chain" id="PRO_5034725572" evidence="1">
    <location>
        <begin position="18"/>
        <end position="159"/>
    </location>
</feature>
<dbReference type="AlphaFoldDB" id="A0A8H4BIQ2"/>
<sequence length="159" mass="16821">MVLVVVIIIVMALAALLVEIDIGMVQHTDGSSTSFIGTHSLDGDLVLTLGQIKDALAETVVVESLLGGSSKDLFILESVHLGSHTQRLAIVKDFKDIATVLEIGYLDTGIVLDIDVERLHGNGLLALPAESDKFVGQCGRSSSSSALIDKVDRVEVSIL</sequence>
<feature type="signal peptide" evidence="1">
    <location>
        <begin position="1"/>
        <end position="17"/>
    </location>
</feature>
<dbReference type="EMBL" id="JAAECE010000004">
    <property type="protein sequence ID" value="KAF1802815.1"/>
    <property type="molecule type" value="Genomic_DNA"/>
</dbReference>
<protein>
    <submittedName>
        <fullName evidence="2">Uncharacterized protein</fullName>
    </submittedName>
</protein>
<dbReference type="Proteomes" id="UP000469890">
    <property type="component" value="Unassembled WGS sequence"/>
</dbReference>
<reference evidence="2 3" key="1">
    <citation type="submission" date="2019-09" db="EMBL/GenBank/DDBJ databases">
        <authorList>
            <consortium name="DOE Joint Genome Institute"/>
            <person name="Mondo S.J."/>
            <person name="Navarro-Mendoza M.I."/>
            <person name="Perez-Arques C."/>
            <person name="Panchal S."/>
            <person name="Nicolas F.E."/>
            <person name="Ganguly P."/>
            <person name="Pangilinan J."/>
            <person name="Grigoriev I."/>
            <person name="Heitman J."/>
            <person name="Sanya K."/>
            <person name="Garre V."/>
        </authorList>
    </citation>
    <scope>NUCLEOTIDE SEQUENCE [LARGE SCALE GENOMIC DNA]</scope>
    <source>
        <strain evidence="2 3">MU402</strain>
    </source>
</reference>
<accession>A0A8H4BIQ2</accession>
<keyword evidence="1" id="KW-0732">Signal</keyword>
<name>A0A8H4BIQ2_MUCCL</name>
<proteinExistence type="predicted"/>